<keyword evidence="1" id="KW-0472">Membrane</keyword>
<dbReference type="Proteomes" id="UP000614410">
    <property type="component" value="Unassembled WGS sequence"/>
</dbReference>
<feature type="transmembrane region" description="Helical" evidence="1">
    <location>
        <begin position="67"/>
        <end position="88"/>
    </location>
</feature>
<keyword evidence="1" id="KW-1133">Transmembrane helix</keyword>
<evidence type="ECO:0000313" key="2">
    <source>
        <dbReference type="EMBL" id="MBJ7608942.1"/>
    </source>
</evidence>
<evidence type="ECO:0000256" key="1">
    <source>
        <dbReference type="SAM" id="Phobius"/>
    </source>
</evidence>
<name>A0A934KPP7_9BACT</name>
<evidence type="ECO:0000313" key="3">
    <source>
        <dbReference type="Proteomes" id="UP000614410"/>
    </source>
</evidence>
<sequence length="204" mass="21630">MYGLLRQLYAKFYGSLGASPEEVGLGYQQVLALSGVALLAFALIAGAVFLLRFPLRHVKVIKKRPRPWVAIGRASLSALFVVGGTWWLDVQAGDSATRAYHGHAVTSVNIAGLQVLGLRAEPATIQWYQKPPLGEDTISGRCLMYLGVADGVDVFFDPGPGKLRTIRLQASEIVVTTFRGVANQGPGEGTACLQGTPVGGNGPP</sequence>
<keyword evidence="1" id="KW-0812">Transmembrane</keyword>
<accession>A0A934KPP7</accession>
<reference evidence="2 3" key="1">
    <citation type="submission" date="2020-10" db="EMBL/GenBank/DDBJ databases">
        <title>Ca. Dormibacterota MAGs.</title>
        <authorList>
            <person name="Montgomery K."/>
        </authorList>
    </citation>
    <scope>NUCLEOTIDE SEQUENCE [LARGE SCALE GENOMIC DNA]</scope>
    <source>
        <strain evidence="2">Mitchell_Peninsula_5</strain>
    </source>
</reference>
<dbReference type="AlphaFoldDB" id="A0A934KPP7"/>
<feature type="transmembrane region" description="Helical" evidence="1">
    <location>
        <begin position="30"/>
        <end position="55"/>
    </location>
</feature>
<comment type="caution">
    <text evidence="2">The sequence shown here is derived from an EMBL/GenBank/DDBJ whole genome shotgun (WGS) entry which is preliminary data.</text>
</comment>
<dbReference type="EMBL" id="JAEKNN010000026">
    <property type="protein sequence ID" value="MBJ7608942.1"/>
    <property type="molecule type" value="Genomic_DNA"/>
</dbReference>
<protein>
    <submittedName>
        <fullName evidence="2">Uncharacterized protein</fullName>
    </submittedName>
</protein>
<gene>
    <name evidence="2" type="ORF">JF887_05865</name>
</gene>
<organism evidence="2 3">
    <name type="scientific">Candidatus Amunia macphersoniae</name>
    <dbReference type="NCBI Taxonomy" id="3127014"/>
    <lineage>
        <taxon>Bacteria</taxon>
        <taxon>Bacillati</taxon>
        <taxon>Candidatus Dormiibacterota</taxon>
        <taxon>Candidatus Dormibacteria</taxon>
        <taxon>Candidatus Aeolococcales</taxon>
        <taxon>Candidatus Aeolococcaceae</taxon>
        <taxon>Candidatus Amunia</taxon>
    </lineage>
</organism>
<proteinExistence type="predicted"/>